<dbReference type="RefSeq" id="WP_209660824.1">
    <property type="nucleotide sequence ID" value="NZ_JAGGLI010000015.1"/>
</dbReference>
<name>A0ABS4KIY9_9FIRM</name>
<feature type="coiled-coil region" evidence="1">
    <location>
        <begin position="26"/>
        <end position="91"/>
    </location>
</feature>
<organism evidence="2 3">
    <name type="scientific">Acetoanaerobium pronyense</name>
    <dbReference type="NCBI Taxonomy" id="1482736"/>
    <lineage>
        <taxon>Bacteria</taxon>
        <taxon>Bacillati</taxon>
        <taxon>Bacillota</taxon>
        <taxon>Clostridia</taxon>
        <taxon>Peptostreptococcales</taxon>
        <taxon>Filifactoraceae</taxon>
        <taxon>Acetoanaerobium</taxon>
    </lineage>
</organism>
<reference evidence="2 3" key="1">
    <citation type="submission" date="2021-03" db="EMBL/GenBank/DDBJ databases">
        <title>Genomic Encyclopedia of Type Strains, Phase IV (KMG-IV): sequencing the most valuable type-strain genomes for metagenomic binning, comparative biology and taxonomic classification.</title>
        <authorList>
            <person name="Goeker M."/>
        </authorList>
    </citation>
    <scope>NUCLEOTIDE SEQUENCE [LARGE SCALE GENOMIC DNA]</scope>
    <source>
        <strain evidence="2 3">DSM 27512</strain>
    </source>
</reference>
<keyword evidence="1" id="KW-0175">Coiled coil</keyword>
<protein>
    <submittedName>
        <fullName evidence="2">Skp family chaperone for outer membrane proteins</fullName>
    </submittedName>
</protein>
<dbReference type="Proteomes" id="UP001314903">
    <property type="component" value="Unassembled WGS sequence"/>
</dbReference>
<proteinExistence type="predicted"/>
<dbReference type="EMBL" id="JAGGLI010000015">
    <property type="protein sequence ID" value="MBP2027762.1"/>
    <property type="molecule type" value="Genomic_DNA"/>
</dbReference>
<sequence>MEEIIKTILDIEKDALEKEKQGEIDLEQMESRRVVLLKKLKEQIENEKNEKIKSYRERLELEKEEEFSKIKKEAEFRKSSFEKRYEEIKAKIVEDAFEVVLRSMEGYDG</sequence>
<evidence type="ECO:0000313" key="2">
    <source>
        <dbReference type="EMBL" id="MBP2027762.1"/>
    </source>
</evidence>
<comment type="caution">
    <text evidence="2">The sequence shown here is derived from an EMBL/GenBank/DDBJ whole genome shotgun (WGS) entry which is preliminary data.</text>
</comment>
<keyword evidence="3" id="KW-1185">Reference proteome</keyword>
<evidence type="ECO:0000313" key="3">
    <source>
        <dbReference type="Proteomes" id="UP001314903"/>
    </source>
</evidence>
<gene>
    <name evidence="2" type="ORF">J2Z35_001560</name>
</gene>
<evidence type="ECO:0000256" key="1">
    <source>
        <dbReference type="SAM" id="Coils"/>
    </source>
</evidence>
<accession>A0ABS4KIY9</accession>